<keyword evidence="1" id="KW-0547">Nucleotide-binding</keyword>
<dbReference type="InterPro" id="IPR000014">
    <property type="entry name" value="PAS"/>
</dbReference>
<dbReference type="GO" id="GO:0006355">
    <property type="term" value="P:regulation of DNA-templated transcription"/>
    <property type="evidence" value="ECO:0007669"/>
    <property type="project" value="InterPro"/>
</dbReference>
<dbReference type="AlphaFoldDB" id="A0A4R6PXX8"/>
<dbReference type="RefSeq" id="WP_133528923.1">
    <property type="nucleotide sequence ID" value="NZ_SNXO01000030.1"/>
</dbReference>
<dbReference type="InterPro" id="IPR027417">
    <property type="entry name" value="P-loop_NTPase"/>
</dbReference>
<gene>
    <name evidence="7" type="ORF">EV211_13011</name>
</gene>
<evidence type="ECO:0000259" key="6">
    <source>
        <dbReference type="PROSITE" id="PS50112"/>
    </source>
</evidence>
<evidence type="ECO:0000259" key="5">
    <source>
        <dbReference type="PROSITE" id="PS50045"/>
    </source>
</evidence>
<dbReference type="InterPro" id="IPR035965">
    <property type="entry name" value="PAS-like_dom_sf"/>
</dbReference>
<evidence type="ECO:0000256" key="4">
    <source>
        <dbReference type="ARBA" id="ARBA00023163"/>
    </source>
</evidence>
<evidence type="ECO:0000313" key="7">
    <source>
        <dbReference type="EMBL" id="TDP51477.1"/>
    </source>
</evidence>
<dbReference type="GO" id="GO:0043565">
    <property type="term" value="F:sequence-specific DNA binding"/>
    <property type="evidence" value="ECO:0007669"/>
    <property type="project" value="InterPro"/>
</dbReference>
<dbReference type="Gene3D" id="3.30.450.20">
    <property type="entry name" value="PAS domain"/>
    <property type="match status" value="1"/>
</dbReference>
<dbReference type="Pfam" id="PF00158">
    <property type="entry name" value="Sigma54_activat"/>
    <property type="match status" value="1"/>
</dbReference>
<feature type="domain" description="Sigma-54 factor interaction" evidence="5">
    <location>
        <begin position="139"/>
        <end position="366"/>
    </location>
</feature>
<evidence type="ECO:0000256" key="3">
    <source>
        <dbReference type="ARBA" id="ARBA00023015"/>
    </source>
</evidence>
<dbReference type="Proteomes" id="UP000295500">
    <property type="component" value="Unassembled WGS sequence"/>
</dbReference>
<dbReference type="EMBL" id="SNXO01000030">
    <property type="protein sequence ID" value="TDP51477.1"/>
    <property type="molecule type" value="Genomic_DNA"/>
</dbReference>
<dbReference type="CDD" id="cd00130">
    <property type="entry name" value="PAS"/>
    <property type="match status" value="1"/>
</dbReference>
<dbReference type="GO" id="GO:0005524">
    <property type="term" value="F:ATP binding"/>
    <property type="evidence" value="ECO:0007669"/>
    <property type="project" value="UniProtKB-KW"/>
</dbReference>
<dbReference type="PROSITE" id="PS50112">
    <property type="entry name" value="PAS"/>
    <property type="match status" value="1"/>
</dbReference>
<dbReference type="SUPFAM" id="SSF55785">
    <property type="entry name" value="PYP-like sensor domain (PAS domain)"/>
    <property type="match status" value="1"/>
</dbReference>
<name>A0A4R6PXX8_9FIRM</name>
<dbReference type="PANTHER" id="PTHR32071:SF74">
    <property type="entry name" value="TRANSCRIPTIONAL ACTIVATOR ROCR"/>
    <property type="match status" value="1"/>
</dbReference>
<dbReference type="InterPro" id="IPR003593">
    <property type="entry name" value="AAA+_ATPase"/>
</dbReference>
<keyword evidence="3" id="KW-0805">Transcription regulation</keyword>
<dbReference type="InterPro" id="IPR058031">
    <property type="entry name" value="AAA_lid_NorR"/>
</dbReference>
<protein>
    <submittedName>
        <fullName evidence="7">Arginine utilization regulatory protein</fullName>
    </submittedName>
</protein>
<dbReference type="Pfam" id="PF02954">
    <property type="entry name" value="HTH_8"/>
    <property type="match status" value="1"/>
</dbReference>
<dbReference type="SMART" id="SM00382">
    <property type="entry name" value="AAA"/>
    <property type="match status" value="1"/>
</dbReference>
<dbReference type="CDD" id="cd00009">
    <property type="entry name" value="AAA"/>
    <property type="match status" value="1"/>
</dbReference>
<organism evidence="7 8">
    <name type="scientific">Aminicella lysinilytica</name>
    <dbReference type="NCBI Taxonomy" id="433323"/>
    <lineage>
        <taxon>Bacteria</taxon>
        <taxon>Bacillati</taxon>
        <taxon>Bacillota</taxon>
        <taxon>Clostridia</taxon>
        <taxon>Peptostreptococcales</taxon>
        <taxon>Anaerovoracaceae</taxon>
        <taxon>Aminicella</taxon>
    </lineage>
</organism>
<dbReference type="Pfam" id="PF25601">
    <property type="entry name" value="AAA_lid_14"/>
    <property type="match status" value="1"/>
</dbReference>
<dbReference type="OrthoDB" id="9803970at2"/>
<dbReference type="InterPro" id="IPR025662">
    <property type="entry name" value="Sigma_54_int_dom_ATP-bd_1"/>
</dbReference>
<evidence type="ECO:0000256" key="1">
    <source>
        <dbReference type="ARBA" id="ARBA00022741"/>
    </source>
</evidence>
<sequence>MMTTRYRGKIVNDIMLVDEEGKVEYSNVKIPEFFDLKPEEMIGQTVPELYENLDNETSTLEVAVIQGKETLGITQELHTRGGKRVKQTSDTLLIKDGDKIAGAMEITYYYDEKKDVLRENDPGIYCNLDDLRGYTVDDIVGESPKMLLIKTKIAKIADLSAPILITGETGTGKELLAHVIHNAGRCKTKPFVYLNCNAIPESLLEGILFGVEKGSYTDAVESRGMFRMADRGTLFIDEIDTMPLSVQGKLLKAIEDKRVRPIGGDREYTFNVRIIASCNHSASDIINSKDIRQDFYYRLAVIQLELPPLRQRNEDALLIAKYYLGLYNKAGNSRKSFTRDAEKYFAESTWLGNIREVKNAVEMLYYQSNGESIGYEDIIGIMRNTVFSEQKTASEETVIRDYTEFLESGCSLKEFMDGEEKRIVMTALNDNNGSVIKAAEDLKISPQLLRQKIRKYEI</sequence>
<dbReference type="SUPFAM" id="SSF46689">
    <property type="entry name" value="Homeodomain-like"/>
    <property type="match status" value="1"/>
</dbReference>
<feature type="domain" description="PAS" evidence="6">
    <location>
        <begin position="14"/>
        <end position="56"/>
    </location>
</feature>
<dbReference type="FunFam" id="3.40.50.300:FF:000006">
    <property type="entry name" value="DNA-binding transcriptional regulator NtrC"/>
    <property type="match status" value="1"/>
</dbReference>
<dbReference type="SUPFAM" id="SSF52540">
    <property type="entry name" value="P-loop containing nucleoside triphosphate hydrolases"/>
    <property type="match status" value="1"/>
</dbReference>
<dbReference type="Gene3D" id="1.10.8.60">
    <property type="match status" value="1"/>
</dbReference>
<evidence type="ECO:0000313" key="8">
    <source>
        <dbReference type="Proteomes" id="UP000295500"/>
    </source>
</evidence>
<evidence type="ECO:0000256" key="2">
    <source>
        <dbReference type="ARBA" id="ARBA00022840"/>
    </source>
</evidence>
<keyword evidence="8" id="KW-1185">Reference proteome</keyword>
<dbReference type="Gene3D" id="3.40.50.300">
    <property type="entry name" value="P-loop containing nucleotide triphosphate hydrolases"/>
    <property type="match status" value="1"/>
</dbReference>
<dbReference type="InterPro" id="IPR002197">
    <property type="entry name" value="HTH_Fis"/>
</dbReference>
<dbReference type="PANTHER" id="PTHR32071">
    <property type="entry name" value="TRANSCRIPTIONAL REGULATORY PROTEIN"/>
    <property type="match status" value="1"/>
</dbReference>
<dbReference type="InterPro" id="IPR002078">
    <property type="entry name" value="Sigma_54_int"/>
</dbReference>
<proteinExistence type="predicted"/>
<accession>A0A4R6PXX8</accession>
<dbReference type="PRINTS" id="PR01590">
    <property type="entry name" value="HTHFIS"/>
</dbReference>
<keyword evidence="2" id="KW-0067">ATP-binding</keyword>
<dbReference type="Gene3D" id="1.10.10.60">
    <property type="entry name" value="Homeodomain-like"/>
    <property type="match status" value="1"/>
</dbReference>
<dbReference type="PROSITE" id="PS50045">
    <property type="entry name" value="SIGMA54_INTERACT_4"/>
    <property type="match status" value="1"/>
</dbReference>
<keyword evidence="4" id="KW-0804">Transcription</keyword>
<comment type="caution">
    <text evidence="7">The sequence shown here is derived from an EMBL/GenBank/DDBJ whole genome shotgun (WGS) entry which is preliminary data.</text>
</comment>
<dbReference type="InterPro" id="IPR009057">
    <property type="entry name" value="Homeodomain-like_sf"/>
</dbReference>
<dbReference type="PROSITE" id="PS00675">
    <property type="entry name" value="SIGMA54_INTERACT_1"/>
    <property type="match status" value="1"/>
</dbReference>
<reference evidence="7 8" key="1">
    <citation type="submission" date="2019-03" db="EMBL/GenBank/DDBJ databases">
        <title>Genomic Encyclopedia of Type Strains, Phase IV (KMG-IV): sequencing the most valuable type-strain genomes for metagenomic binning, comparative biology and taxonomic classification.</title>
        <authorList>
            <person name="Goeker M."/>
        </authorList>
    </citation>
    <scope>NUCLEOTIDE SEQUENCE [LARGE SCALE GENOMIC DNA]</scope>
    <source>
        <strain evidence="7 8">DSM 28287</strain>
    </source>
</reference>